<comment type="caution">
    <text evidence="2">The sequence shown here is derived from an EMBL/GenBank/DDBJ whole genome shotgun (WGS) entry which is preliminary data.</text>
</comment>
<protein>
    <submittedName>
        <fullName evidence="2">Uncharacterized protein</fullName>
    </submittedName>
</protein>
<proteinExistence type="predicted"/>
<evidence type="ECO:0000256" key="1">
    <source>
        <dbReference type="SAM" id="SignalP"/>
    </source>
</evidence>
<sequence>MDVLREALVMFWLVLVFEFAIEVDKTAPVPSKGRGKAGPLKKLAKNPRFHKAFMQLGEEWNLKYHVLKQMEELTCLMDGLHAKLLRKIVSEDEKRTTKSNVDLARLPLHRSALKPYLQRVNHRVALYKHAYESIMDREEEDKEEEENEEGRV</sequence>
<feature type="chain" id="PRO_5041922363" evidence="1">
    <location>
        <begin position="23"/>
        <end position="152"/>
    </location>
</feature>
<reference evidence="2" key="1">
    <citation type="journal article" date="2023" name="Mol. Biol. Evol.">
        <title>Third-Generation Sequencing Reveals the Adaptive Role of the Epigenome in Three Deep-Sea Polychaetes.</title>
        <authorList>
            <person name="Perez M."/>
            <person name="Aroh O."/>
            <person name="Sun Y."/>
            <person name="Lan Y."/>
            <person name="Juniper S.K."/>
            <person name="Young C.R."/>
            <person name="Angers B."/>
            <person name="Qian P.Y."/>
        </authorList>
    </citation>
    <scope>NUCLEOTIDE SEQUENCE</scope>
    <source>
        <strain evidence="2">R07B-5</strain>
    </source>
</reference>
<dbReference type="Proteomes" id="UP001209878">
    <property type="component" value="Unassembled WGS sequence"/>
</dbReference>
<accession>A0AAD9NQ42</accession>
<keyword evidence="3" id="KW-1185">Reference proteome</keyword>
<name>A0AAD9NQ42_RIDPI</name>
<evidence type="ECO:0000313" key="3">
    <source>
        <dbReference type="Proteomes" id="UP001209878"/>
    </source>
</evidence>
<dbReference type="EMBL" id="JAODUO010000551">
    <property type="protein sequence ID" value="KAK2178255.1"/>
    <property type="molecule type" value="Genomic_DNA"/>
</dbReference>
<keyword evidence="1" id="KW-0732">Signal</keyword>
<organism evidence="2 3">
    <name type="scientific">Ridgeia piscesae</name>
    <name type="common">Tubeworm</name>
    <dbReference type="NCBI Taxonomy" id="27915"/>
    <lineage>
        <taxon>Eukaryota</taxon>
        <taxon>Metazoa</taxon>
        <taxon>Spiralia</taxon>
        <taxon>Lophotrochozoa</taxon>
        <taxon>Annelida</taxon>
        <taxon>Polychaeta</taxon>
        <taxon>Sedentaria</taxon>
        <taxon>Canalipalpata</taxon>
        <taxon>Sabellida</taxon>
        <taxon>Siboglinidae</taxon>
        <taxon>Ridgeia</taxon>
    </lineage>
</organism>
<dbReference type="AlphaFoldDB" id="A0AAD9NQ42"/>
<evidence type="ECO:0000313" key="2">
    <source>
        <dbReference type="EMBL" id="KAK2178255.1"/>
    </source>
</evidence>
<gene>
    <name evidence="2" type="ORF">NP493_551g03033</name>
</gene>
<feature type="signal peptide" evidence="1">
    <location>
        <begin position="1"/>
        <end position="22"/>
    </location>
</feature>